<dbReference type="InterPro" id="IPR002562">
    <property type="entry name" value="3'-5'_exonuclease_dom"/>
</dbReference>
<keyword evidence="5" id="KW-0269">Exonuclease</keyword>
<keyword evidence="2" id="KW-0819">tRNA processing</keyword>
<dbReference type="InterPro" id="IPR051086">
    <property type="entry name" value="RNase_D-like"/>
</dbReference>
<keyword evidence="1" id="KW-0963">Cytoplasm</keyword>
<dbReference type="GO" id="GO:0003676">
    <property type="term" value="F:nucleic acid binding"/>
    <property type="evidence" value="ECO:0007669"/>
    <property type="project" value="InterPro"/>
</dbReference>
<evidence type="ECO:0000256" key="5">
    <source>
        <dbReference type="ARBA" id="ARBA00022839"/>
    </source>
</evidence>
<dbReference type="InterPro" id="IPR012337">
    <property type="entry name" value="RNaseH-like_sf"/>
</dbReference>
<keyword evidence="8" id="KW-1185">Reference proteome</keyword>
<evidence type="ECO:0000256" key="2">
    <source>
        <dbReference type="ARBA" id="ARBA00022694"/>
    </source>
</evidence>
<comment type="caution">
    <text evidence="7">The sequence shown here is derived from an EMBL/GenBank/DDBJ whole genome shotgun (WGS) entry which is preliminary data.</text>
</comment>
<dbReference type="RefSeq" id="WP_113953664.1">
    <property type="nucleotide sequence ID" value="NZ_QNRT01000002.1"/>
</dbReference>
<dbReference type="GO" id="GO:0033890">
    <property type="term" value="F:ribonuclease D activity"/>
    <property type="evidence" value="ECO:0007669"/>
    <property type="project" value="InterPro"/>
</dbReference>
<dbReference type="FunCoup" id="A0A395JLX1">
    <property type="interactions" value="19"/>
</dbReference>
<reference evidence="7 8" key="1">
    <citation type="submission" date="2018-06" db="EMBL/GenBank/DDBJ databases">
        <title>Genomic Encyclopedia of Type Strains, Phase IV (KMG-IV): sequencing the most valuable type-strain genomes for metagenomic binning, comparative biology and taxonomic classification.</title>
        <authorList>
            <person name="Goeker M."/>
        </authorList>
    </citation>
    <scope>NUCLEOTIDE SEQUENCE [LARGE SCALE GENOMIC DNA]</scope>
    <source>
        <strain evidence="7 8">DSM 24032</strain>
    </source>
</reference>
<dbReference type="CDD" id="cd06142">
    <property type="entry name" value="RNaseD_exo"/>
    <property type="match status" value="1"/>
</dbReference>
<dbReference type="Pfam" id="PF01612">
    <property type="entry name" value="DNA_pol_A_exo1"/>
    <property type="match status" value="1"/>
</dbReference>
<evidence type="ECO:0000259" key="6">
    <source>
        <dbReference type="PROSITE" id="PS50967"/>
    </source>
</evidence>
<feature type="domain" description="HRDC" evidence="6">
    <location>
        <begin position="212"/>
        <end position="292"/>
    </location>
</feature>
<gene>
    <name evidence="7" type="ORF">DFR28_102263</name>
</gene>
<protein>
    <submittedName>
        <fullName evidence="7">Ribonuclease D</fullName>
    </submittedName>
</protein>
<evidence type="ECO:0000313" key="7">
    <source>
        <dbReference type="EMBL" id="RBP50847.1"/>
    </source>
</evidence>
<dbReference type="GO" id="GO:0008408">
    <property type="term" value="F:3'-5' exonuclease activity"/>
    <property type="evidence" value="ECO:0007669"/>
    <property type="project" value="InterPro"/>
</dbReference>
<dbReference type="NCBIfam" id="TIGR01388">
    <property type="entry name" value="rnd"/>
    <property type="match status" value="1"/>
</dbReference>
<dbReference type="Gene3D" id="3.30.420.10">
    <property type="entry name" value="Ribonuclease H-like superfamily/Ribonuclease H"/>
    <property type="match status" value="1"/>
</dbReference>
<dbReference type="InterPro" id="IPR010997">
    <property type="entry name" value="HRDC-like_sf"/>
</dbReference>
<dbReference type="SMART" id="SM00341">
    <property type="entry name" value="HRDC"/>
    <property type="match status" value="1"/>
</dbReference>
<keyword evidence="4" id="KW-0378">Hydrolase</keyword>
<evidence type="ECO:0000313" key="8">
    <source>
        <dbReference type="Proteomes" id="UP000253083"/>
    </source>
</evidence>
<dbReference type="OrthoDB" id="9800549at2"/>
<evidence type="ECO:0000256" key="1">
    <source>
        <dbReference type="ARBA" id="ARBA00022490"/>
    </source>
</evidence>
<dbReference type="Proteomes" id="UP000253083">
    <property type="component" value="Unassembled WGS sequence"/>
</dbReference>
<evidence type="ECO:0000256" key="4">
    <source>
        <dbReference type="ARBA" id="ARBA00022801"/>
    </source>
</evidence>
<evidence type="ECO:0000256" key="3">
    <source>
        <dbReference type="ARBA" id="ARBA00022722"/>
    </source>
</evidence>
<keyword evidence="3" id="KW-0540">Nuclease</keyword>
<dbReference type="PANTHER" id="PTHR47649">
    <property type="entry name" value="RIBONUCLEASE D"/>
    <property type="match status" value="1"/>
</dbReference>
<dbReference type="SMART" id="SM00474">
    <property type="entry name" value="35EXOc"/>
    <property type="match status" value="1"/>
</dbReference>
<dbReference type="SUPFAM" id="SSF47819">
    <property type="entry name" value="HRDC-like"/>
    <property type="match status" value="2"/>
</dbReference>
<dbReference type="GO" id="GO:0000166">
    <property type="term" value="F:nucleotide binding"/>
    <property type="evidence" value="ECO:0007669"/>
    <property type="project" value="InterPro"/>
</dbReference>
<proteinExistence type="predicted"/>
<dbReference type="Pfam" id="PF00570">
    <property type="entry name" value="HRDC"/>
    <property type="match status" value="1"/>
</dbReference>
<dbReference type="PANTHER" id="PTHR47649:SF1">
    <property type="entry name" value="RIBONUCLEASE D"/>
    <property type="match status" value="1"/>
</dbReference>
<dbReference type="InterPro" id="IPR006292">
    <property type="entry name" value="RNase_D"/>
</dbReference>
<sequence>MNFLIEEQSQLKDLEPLLTQIQAESGVVSVDTEFLREKTYSAKLCLIQLGIGEHQYCIDVLAIDDLGAIKALFSDTKVLKLFHAARQDMEVIYQTLGVLPRPIFDTQLAAAFCGADMQIGYGALVEEVTGVELPKTQSRTDWTRRPLSAEQIKYAGEDVEHLEAIYLDVKARLDDADKHHWYLEEIETYYDLDKYVIDPEVAYQRLSGGGLNIKQQYILKALASWREVSAQARDIPRTWVMRDEKLFDLATQQPSNEEQIKSMGVFGRKSGSYLAPQALEVIQSVVVGEERIWRKAEPLTKPEKSLCSGMMRHLAKRAKHLEIAQALLGTRKDMEHLFRYRQSKKLMNGWRKSAVGEPLLAYLKEHKA</sequence>
<dbReference type="GO" id="GO:0008033">
    <property type="term" value="P:tRNA processing"/>
    <property type="evidence" value="ECO:0007669"/>
    <property type="project" value="UniProtKB-KW"/>
</dbReference>
<dbReference type="AlphaFoldDB" id="A0A395JLX1"/>
<dbReference type="Gene3D" id="1.10.150.80">
    <property type="entry name" value="HRDC domain"/>
    <property type="match status" value="2"/>
</dbReference>
<accession>A0A395JLX1</accession>
<dbReference type="PROSITE" id="PS50967">
    <property type="entry name" value="HRDC"/>
    <property type="match status" value="1"/>
</dbReference>
<name>A0A395JLX1_9GAMM</name>
<dbReference type="InterPro" id="IPR002121">
    <property type="entry name" value="HRDC_dom"/>
</dbReference>
<dbReference type="SUPFAM" id="SSF53098">
    <property type="entry name" value="Ribonuclease H-like"/>
    <property type="match status" value="1"/>
</dbReference>
<dbReference type="InParanoid" id="A0A395JLX1"/>
<dbReference type="InterPro" id="IPR036397">
    <property type="entry name" value="RNaseH_sf"/>
</dbReference>
<organism evidence="7 8">
    <name type="scientific">Arenicella xantha</name>
    <dbReference type="NCBI Taxonomy" id="644221"/>
    <lineage>
        <taxon>Bacteria</taxon>
        <taxon>Pseudomonadati</taxon>
        <taxon>Pseudomonadota</taxon>
        <taxon>Gammaproteobacteria</taxon>
        <taxon>Arenicellales</taxon>
        <taxon>Arenicellaceae</taxon>
        <taxon>Arenicella</taxon>
    </lineage>
</organism>
<dbReference type="EMBL" id="QNRT01000002">
    <property type="protein sequence ID" value="RBP50847.1"/>
    <property type="molecule type" value="Genomic_DNA"/>
</dbReference>
<dbReference type="InterPro" id="IPR044876">
    <property type="entry name" value="HRDC_dom_sf"/>
</dbReference>